<reference evidence="1 2" key="1">
    <citation type="submission" date="2023-07" db="EMBL/GenBank/DDBJ databases">
        <title>Genomic Encyclopedia of Type Strains, Phase IV (KMG-IV): sequencing the most valuable type-strain genomes for metagenomic binning, comparative biology and taxonomic classification.</title>
        <authorList>
            <person name="Goeker M."/>
        </authorList>
    </citation>
    <scope>NUCLEOTIDE SEQUENCE [LARGE SCALE GENOMIC DNA]</scope>
    <source>
        <strain evidence="1 2">DSM 19013</strain>
    </source>
</reference>
<evidence type="ECO:0000313" key="1">
    <source>
        <dbReference type="EMBL" id="MDQ0445875.1"/>
    </source>
</evidence>
<evidence type="ECO:0000313" key="2">
    <source>
        <dbReference type="Proteomes" id="UP001231124"/>
    </source>
</evidence>
<name>A0ABU0HU84_9HYPH</name>
<sequence length="92" mass="10203">MKVEVKKIGESTAVILPDEIFFRLNATPGDCVHAIANGDGSFDILPNGPKAEISEEFHLYNPSIETDSNLIFRSFVRSVLHSPQISEFILLD</sequence>
<dbReference type="Proteomes" id="UP001231124">
    <property type="component" value="Unassembled WGS sequence"/>
</dbReference>
<gene>
    <name evidence="1" type="ORF">QO012_000353</name>
</gene>
<dbReference type="InterPro" id="IPR037914">
    <property type="entry name" value="SpoVT-AbrB_sf"/>
</dbReference>
<dbReference type="RefSeq" id="WP_238204796.1">
    <property type="nucleotide sequence ID" value="NZ_BPQE01000020.1"/>
</dbReference>
<protein>
    <submittedName>
        <fullName evidence="1">Antitoxin component of MazEF toxin-antitoxin module</fullName>
    </submittedName>
</protein>
<comment type="caution">
    <text evidence="1">The sequence shown here is derived from an EMBL/GenBank/DDBJ whole genome shotgun (WGS) entry which is preliminary data.</text>
</comment>
<dbReference type="SUPFAM" id="SSF89447">
    <property type="entry name" value="AbrB/MazE/MraZ-like"/>
    <property type="match status" value="1"/>
</dbReference>
<dbReference type="EMBL" id="JAUSVP010000001">
    <property type="protein sequence ID" value="MDQ0445875.1"/>
    <property type="molecule type" value="Genomic_DNA"/>
</dbReference>
<organism evidence="1 2">
    <name type="scientific">Methylobacterium aerolatum</name>
    <dbReference type="NCBI Taxonomy" id="418708"/>
    <lineage>
        <taxon>Bacteria</taxon>
        <taxon>Pseudomonadati</taxon>
        <taxon>Pseudomonadota</taxon>
        <taxon>Alphaproteobacteria</taxon>
        <taxon>Hyphomicrobiales</taxon>
        <taxon>Methylobacteriaceae</taxon>
        <taxon>Methylobacterium</taxon>
    </lineage>
</organism>
<accession>A0ABU0HU84</accession>
<proteinExistence type="predicted"/>
<keyword evidence="2" id="KW-1185">Reference proteome</keyword>